<organism evidence="2">
    <name type="scientific">Mycobacterium kansasii</name>
    <dbReference type="NCBI Taxonomy" id="1768"/>
    <lineage>
        <taxon>Bacteria</taxon>
        <taxon>Bacillati</taxon>
        <taxon>Actinomycetota</taxon>
        <taxon>Actinomycetes</taxon>
        <taxon>Mycobacteriales</taxon>
        <taxon>Mycobacteriaceae</taxon>
        <taxon>Mycobacterium</taxon>
    </lineage>
</organism>
<dbReference type="AlphaFoldDB" id="A0A653F3D8"/>
<evidence type="ECO:0008006" key="3">
    <source>
        <dbReference type="Google" id="ProtNLM"/>
    </source>
</evidence>
<reference evidence="2" key="1">
    <citation type="submission" date="2019-05" db="EMBL/GenBank/DDBJ databases">
        <authorList>
            <person name="Naeem R."/>
            <person name="Antony C."/>
            <person name="Guan Q."/>
        </authorList>
    </citation>
    <scope>NUCLEOTIDE SEQUENCE</scope>
    <source>
        <strain evidence="2">3</strain>
    </source>
</reference>
<evidence type="ECO:0000313" key="2">
    <source>
        <dbReference type="EMBL" id="VTP04150.1"/>
    </source>
</evidence>
<evidence type="ECO:0000256" key="1">
    <source>
        <dbReference type="ARBA" id="ARBA00023172"/>
    </source>
</evidence>
<dbReference type="InterPro" id="IPR011010">
    <property type="entry name" value="DNA_brk_join_enz"/>
</dbReference>
<proteinExistence type="predicted"/>
<dbReference type="Gene3D" id="1.10.443.10">
    <property type="entry name" value="Intergrase catalytic core"/>
    <property type="match status" value="1"/>
</dbReference>
<dbReference type="InterPro" id="IPR013762">
    <property type="entry name" value="Integrase-like_cat_sf"/>
</dbReference>
<protein>
    <recommendedName>
        <fullName evidence="3">Phage integrase family protein</fullName>
    </recommendedName>
</protein>
<dbReference type="EMBL" id="LR589361">
    <property type="protein sequence ID" value="VTP04150.1"/>
    <property type="molecule type" value="Genomic_DNA"/>
</dbReference>
<accession>A0A653F3D8</accession>
<sequence>MTNASTGHCQRRGIRTVRRLLVTSLRAGISPKVISERIGHANVGFFLETYAHVLSNDDREAAELAAEFLLGDAWQDGEGST</sequence>
<dbReference type="SUPFAM" id="SSF56349">
    <property type="entry name" value="DNA breaking-rejoining enzymes"/>
    <property type="match status" value="1"/>
</dbReference>
<dbReference type="GO" id="GO:0006310">
    <property type="term" value="P:DNA recombination"/>
    <property type="evidence" value="ECO:0007669"/>
    <property type="project" value="UniProtKB-KW"/>
</dbReference>
<name>A0A653F3D8_MYCKA</name>
<dbReference type="GO" id="GO:0003677">
    <property type="term" value="F:DNA binding"/>
    <property type="evidence" value="ECO:0007669"/>
    <property type="project" value="InterPro"/>
</dbReference>
<dbReference type="GO" id="GO:0015074">
    <property type="term" value="P:DNA integration"/>
    <property type="evidence" value="ECO:0007669"/>
    <property type="project" value="InterPro"/>
</dbReference>
<gene>
    <name evidence="2" type="ORF">BIN_B_04281</name>
</gene>
<keyword evidence="1" id="KW-0233">DNA recombination</keyword>